<evidence type="ECO:0000259" key="1">
    <source>
        <dbReference type="PROSITE" id="PS01124"/>
    </source>
</evidence>
<organism evidence="2 3">
    <name type="scientific">Acidovorax soli</name>
    <dbReference type="NCBI Taxonomy" id="592050"/>
    <lineage>
        <taxon>Bacteria</taxon>
        <taxon>Pseudomonadati</taxon>
        <taxon>Pseudomonadota</taxon>
        <taxon>Betaproteobacteria</taxon>
        <taxon>Burkholderiales</taxon>
        <taxon>Comamonadaceae</taxon>
        <taxon>Acidovorax</taxon>
    </lineage>
</organism>
<evidence type="ECO:0000313" key="3">
    <source>
        <dbReference type="Proteomes" id="UP000575083"/>
    </source>
</evidence>
<proteinExistence type="predicted"/>
<dbReference type="AlphaFoldDB" id="A0A7X0PDE5"/>
<sequence length="303" mass="33654">MAFLATSPTRHPEGLIPSGQLWLPHASLSACLRATIVRSTLGHALSDTQRINRFPATPLCSLSWWFTGRSERLVPGRPDTMPGLDSPREPYAGRWVLAGPQTRPSTSWCPEPTHAMMVMFMPDALHLLTGLAPEDLTDRTVDAATLLPRDWLAMCEAVQHQAGDAARMECLEQFLLPRWQACRPGPATASQRYGDWAAHLAQRAALSAPGRSLRQLERRIKRWAGLPLRELRGFGRAEQAFFDTIAADAAASPVRWAEVAAGAGFSDQSHMCRVTRRITGYAPQALYEGIRSDEAFWAYRIWV</sequence>
<dbReference type="GO" id="GO:0043565">
    <property type="term" value="F:sequence-specific DNA binding"/>
    <property type="evidence" value="ECO:0007669"/>
    <property type="project" value="InterPro"/>
</dbReference>
<dbReference type="EMBL" id="JACHLK010000004">
    <property type="protein sequence ID" value="MBB6559872.1"/>
    <property type="molecule type" value="Genomic_DNA"/>
</dbReference>
<dbReference type="InterPro" id="IPR018060">
    <property type="entry name" value="HTH_AraC"/>
</dbReference>
<keyword evidence="2" id="KW-0238">DNA-binding</keyword>
<protein>
    <submittedName>
        <fullName evidence="2">AraC-like DNA-binding protein</fullName>
    </submittedName>
</protein>
<dbReference type="Proteomes" id="UP000575083">
    <property type="component" value="Unassembled WGS sequence"/>
</dbReference>
<accession>A0A7X0PDE5</accession>
<comment type="caution">
    <text evidence="2">The sequence shown here is derived from an EMBL/GenBank/DDBJ whole genome shotgun (WGS) entry which is preliminary data.</text>
</comment>
<gene>
    <name evidence="2" type="ORF">HNP48_002544</name>
</gene>
<feature type="domain" description="HTH araC/xylS-type" evidence="1">
    <location>
        <begin position="212"/>
        <end position="289"/>
    </location>
</feature>
<name>A0A7X0PDE5_9BURK</name>
<evidence type="ECO:0000313" key="2">
    <source>
        <dbReference type="EMBL" id="MBB6559872.1"/>
    </source>
</evidence>
<dbReference type="RefSeq" id="WP_260420215.1">
    <property type="nucleotide sequence ID" value="NZ_JACHLK010000004.1"/>
</dbReference>
<reference evidence="2 3" key="1">
    <citation type="submission" date="2020-08" db="EMBL/GenBank/DDBJ databases">
        <title>Functional genomics of gut bacteria from endangered species of beetles.</title>
        <authorList>
            <person name="Carlos-Shanley C."/>
        </authorList>
    </citation>
    <scope>NUCLEOTIDE SEQUENCE [LARGE SCALE GENOMIC DNA]</scope>
    <source>
        <strain evidence="2 3">S00198</strain>
    </source>
</reference>
<dbReference type="Gene3D" id="1.10.10.60">
    <property type="entry name" value="Homeodomain-like"/>
    <property type="match status" value="1"/>
</dbReference>
<dbReference type="GO" id="GO:0003700">
    <property type="term" value="F:DNA-binding transcription factor activity"/>
    <property type="evidence" value="ECO:0007669"/>
    <property type="project" value="InterPro"/>
</dbReference>
<keyword evidence="3" id="KW-1185">Reference proteome</keyword>
<dbReference type="PROSITE" id="PS01124">
    <property type="entry name" value="HTH_ARAC_FAMILY_2"/>
    <property type="match status" value="1"/>
</dbReference>